<evidence type="ECO:0000313" key="1">
    <source>
        <dbReference type="EMBL" id="MBI4595894.1"/>
    </source>
</evidence>
<dbReference type="EMBL" id="JACQWF010000265">
    <property type="protein sequence ID" value="MBI4595894.1"/>
    <property type="molecule type" value="Genomic_DNA"/>
</dbReference>
<dbReference type="GO" id="GO:0016740">
    <property type="term" value="F:transferase activity"/>
    <property type="evidence" value="ECO:0007669"/>
    <property type="project" value="UniProtKB-KW"/>
</dbReference>
<sequence length="61" mass="7600">MKILYVLDTDWIRRNPMQNNHLVERMVLRGHEVRVIDYEILWRSEGKRELFSKRQTFRVAR</sequence>
<evidence type="ECO:0000313" key="2">
    <source>
        <dbReference type="Proteomes" id="UP000772181"/>
    </source>
</evidence>
<proteinExistence type="predicted"/>
<accession>A0A933GN99</accession>
<dbReference type="AlphaFoldDB" id="A0A933GN99"/>
<comment type="caution">
    <text evidence="1">The sequence shown here is derived from an EMBL/GenBank/DDBJ whole genome shotgun (WGS) entry which is preliminary data.</text>
</comment>
<keyword evidence="1" id="KW-0808">Transferase</keyword>
<dbReference type="Proteomes" id="UP000772181">
    <property type="component" value="Unassembled WGS sequence"/>
</dbReference>
<feature type="non-terminal residue" evidence="1">
    <location>
        <position position="61"/>
    </location>
</feature>
<reference evidence="1" key="1">
    <citation type="submission" date="2020-07" db="EMBL/GenBank/DDBJ databases">
        <title>Huge and variable diversity of episymbiotic CPR bacteria and DPANN archaea in groundwater ecosystems.</title>
        <authorList>
            <person name="He C.Y."/>
            <person name="Keren R."/>
            <person name="Whittaker M."/>
            <person name="Farag I.F."/>
            <person name="Doudna J."/>
            <person name="Cate J.H.D."/>
            <person name="Banfield J.F."/>
        </authorList>
    </citation>
    <scope>NUCLEOTIDE SEQUENCE</scope>
    <source>
        <strain evidence="1">NC_groundwater_1482_Ag_S-0.65um_47_24</strain>
    </source>
</reference>
<gene>
    <name evidence="1" type="ORF">HY730_05880</name>
</gene>
<organism evidence="1 2">
    <name type="scientific">Tectimicrobiota bacterium</name>
    <dbReference type="NCBI Taxonomy" id="2528274"/>
    <lineage>
        <taxon>Bacteria</taxon>
        <taxon>Pseudomonadati</taxon>
        <taxon>Nitrospinota/Tectimicrobiota group</taxon>
        <taxon>Candidatus Tectimicrobiota</taxon>
    </lineage>
</organism>
<name>A0A933GN99_UNCTE</name>
<protein>
    <submittedName>
        <fullName evidence="1">Glycosyl transferase GT4 family protein</fullName>
    </submittedName>
</protein>